<dbReference type="InterPro" id="IPR003719">
    <property type="entry name" value="Phenazine_PhzF-like"/>
</dbReference>
<proteinExistence type="inferred from homology"/>
<evidence type="ECO:0000313" key="3">
    <source>
        <dbReference type="EMBL" id="TDK27480.1"/>
    </source>
</evidence>
<dbReference type="SUPFAM" id="SSF54506">
    <property type="entry name" value="Diaminopimelate epimerase-like"/>
    <property type="match status" value="1"/>
</dbReference>
<dbReference type="AlphaFoldDB" id="A0A4R5U1J0"/>
<dbReference type="PIRSF" id="PIRSF016184">
    <property type="entry name" value="PhzC_PhzF"/>
    <property type="match status" value="1"/>
</dbReference>
<organism evidence="3 4">
    <name type="scientific">Luteimonas aestuarii</name>
    <dbReference type="NCBI Taxonomy" id="453837"/>
    <lineage>
        <taxon>Bacteria</taxon>
        <taxon>Pseudomonadati</taxon>
        <taxon>Pseudomonadota</taxon>
        <taxon>Gammaproteobacteria</taxon>
        <taxon>Lysobacterales</taxon>
        <taxon>Lysobacteraceae</taxon>
        <taxon>Luteimonas</taxon>
    </lineage>
</organism>
<keyword evidence="4" id="KW-1185">Reference proteome</keyword>
<dbReference type="PANTHER" id="PTHR13774">
    <property type="entry name" value="PHENAZINE BIOSYNTHESIS PROTEIN"/>
    <property type="match status" value="1"/>
</dbReference>
<feature type="active site" evidence="2">
    <location>
        <position position="47"/>
    </location>
</feature>
<dbReference type="OrthoDB" id="9788221at2"/>
<evidence type="ECO:0000313" key="4">
    <source>
        <dbReference type="Proteomes" id="UP000294796"/>
    </source>
</evidence>
<dbReference type="PANTHER" id="PTHR13774:SF32">
    <property type="entry name" value="ANTISENSE-ENHANCING SEQUENCE 1"/>
    <property type="match status" value="1"/>
</dbReference>
<evidence type="ECO:0000256" key="1">
    <source>
        <dbReference type="ARBA" id="ARBA00008270"/>
    </source>
</evidence>
<name>A0A4R5U1J0_9GAMM</name>
<evidence type="ECO:0000256" key="2">
    <source>
        <dbReference type="PIRSR" id="PIRSR016184-1"/>
    </source>
</evidence>
<dbReference type="GO" id="GO:0005737">
    <property type="term" value="C:cytoplasm"/>
    <property type="evidence" value="ECO:0007669"/>
    <property type="project" value="TreeGrafter"/>
</dbReference>
<dbReference type="RefSeq" id="WP_133320899.1">
    <property type="nucleotide sequence ID" value="NZ_SMTF01000002.1"/>
</dbReference>
<dbReference type="Gene3D" id="3.10.310.10">
    <property type="entry name" value="Diaminopimelate Epimerase, Chain A, domain 1"/>
    <property type="match status" value="2"/>
</dbReference>
<comment type="caution">
    <text evidence="3">The sequence shown here is derived from an EMBL/GenBank/DDBJ whole genome shotgun (WGS) entry which is preliminary data.</text>
</comment>
<dbReference type="GO" id="GO:0016853">
    <property type="term" value="F:isomerase activity"/>
    <property type="evidence" value="ECO:0007669"/>
    <property type="project" value="TreeGrafter"/>
</dbReference>
<dbReference type="Proteomes" id="UP000294796">
    <property type="component" value="Unassembled WGS sequence"/>
</dbReference>
<accession>A0A4R5U1J0</accession>
<dbReference type="EMBL" id="SMTF01000002">
    <property type="protein sequence ID" value="TDK27480.1"/>
    <property type="molecule type" value="Genomic_DNA"/>
</dbReference>
<dbReference type="Pfam" id="PF02567">
    <property type="entry name" value="PhzC-PhzF"/>
    <property type="match status" value="1"/>
</dbReference>
<protein>
    <submittedName>
        <fullName evidence="3">PhzF family phenazine biosynthesis protein</fullName>
    </submittedName>
</protein>
<sequence>MSLRRYLQLDVFADRAGAGNPLGVVVDADGLDASAMQAFAAWTNLSETIFFLPPEPGADYRIRIFTPRSELPFAGHPSVGAAWAALDLGLAPADARHLVQQCAAGLLPVRVEGPPDGRVLHVRAPKARRIDVESRHLALLHAVTAGLARGTLPAALWNNGPSWWLVELADAATVRALTPDLAAIAALTTATDAVGLAVFGRSRDDDHALAVRAFCPADNIPEDPVTGSVNACIAAALHAAGALPGRDGGYIASQGRELGRDGRVHVQVDGDGEVWIGGRVQAVIRGEVAWGVDRSTDW</sequence>
<gene>
    <name evidence="3" type="ORF">E2F46_04625</name>
</gene>
<dbReference type="NCBIfam" id="TIGR00654">
    <property type="entry name" value="PhzF_family"/>
    <property type="match status" value="1"/>
</dbReference>
<reference evidence="3 4" key="1">
    <citation type="submission" date="2019-03" db="EMBL/GenBank/DDBJ databases">
        <title>Luteimonas zhaokaii sp.nov., isolated from the rectal contents of Plateau pika in Yushu, Qinghai Province, China.</title>
        <authorList>
            <person name="Zhang G."/>
        </authorList>
    </citation>
    <scope>NUCLEOTIDE SEQUENCE [LARGE SCALE GENOMIC DNA]</scope>
    <source>
        <strain evidence="3 4">B9</strain>
    </source>
</reference>
<comment type="similarity">
    <text evidence="1">Belongs to the PhzF family.</text>
</comment>